<accession>A0A2K3MH49</accession>
<gene>
    <name evidence="1" type="ORF">L195_g046224</name>
</gene>
<proteinExistence type="predicted"/>
<organism evidence="1 2">
    <name type="scientific">Trifolium pratense</name>
    <name type="common">Red clover</name>
    <dbReference type="NCBI Taxonomy" id="57577"/>
    <lineage>
        <taxon>Eukaryota</taxon>
        <taxon>Viridiplantae</taxon>
        <taxon>Streptophyta</taxon>
        <taxon>Embryophyta</taxon>
        <taxon>Tracheophyta</taxon>
        <taxon>Spermatophyta</taxon>
        <taxon>Magnoliopsida</taxon>
        <taxon>eudicotyledons</taxon>
        <taxon>Gunneridae</taxon>
        <taxon>Pentapetalae</taxon>
        <taxon>rosids</taxon>
        <taxon>fabids</taxon>
        <taxon>Fabales</taxon>
        <taxon>Fabaceae</taxon>
        <taxon>Papilionoideae</taxon>
        <taxon>50 kb inversion clade</taxon>
        <taxon>NPAAA clade</taxon>
        <taxon>Hologalegina</taxon>
        <taxon>IRL clade</taxon>
        <taxon>Trifolieae</taxon>
        <taxon>Trifolium</taxon>
    </lineage>
</organism>
<dbReference type="Proteomes" id="UP000236291">
    <property type="component" value="Unassembled WGS sequence"/>
</dbReference>
<name>A0A2K3MH49_TRIPR</name>
<feature type="non-terminal residue" evidence="1">
    <location>
        <position position="1"/>
    </location>
</feature>
<protein>
    <submittedName>
        <fullName evidence="1">Uncharacterized protein</fullName>
    </submittedName>
</protein>
<sequence>VVEFYHSFLCQISEKMVPHINVLASAMHNWVLGELYGGTIVTMDNGTLS</sequence>
<reference evidence="1 2" key="1">
    <citation type="journal article" date="2014" name="Am. J. Bot.">
        <title>Genome assembly and annotation for red clover (Trifolium pratense; Fabaceae).</title>
        <authorList>
            <person name="Istvanek J."/>
            <person name="Jaros M."/>
            <person name="Krenek A."/>
            <person name="Repkova J."/>
        </authorList>
    </citation>
    <scope>NUCLEOTIDE SEQUENCE [LARGE SCALE GENOMIC DNA]</scope>
    <source>
        <strain evidence="2">cv. Tatra</strain>
        <tissue evidence="1">Young leaves</tissue>
    </source>
</reference>
<evidence type="ECO:0000313" key="1">
    <source>
        <dbReference type="EMBL" id="PNX90101.1"/>
    </source>
</evidence>
<reference evidence="1 2" key="2">
    <citation type="journal article" date="2017" name="Front. Plant Sci.">
        <title>Gene Classification and Mining of Molecular Markers Useful in Red Clover (Trifolium pratense) Breeding.</title>
        <authorList>
            <person name="Istvanek J."/>
            <person name="Dluhosova J."/>
            <person name="Dluhos P."/>
            <person name="Patkova L."/>
            <person name="Nedelnik J."/>
            <person name="Repkova J."/>
        </authorList>
    </citation>
    <scope>NUCLEOTIDE SEQUENCE [LARGE SCALE GENOMIC DNA]</scope>
    <source>
        <strain evidence="2">cv. Tatra</strain>
        <tissue evidence="1">Young leaves</tissue>
    </source>
</reference>
<evidence type="ECO:0000313" key="2">
    <source>
        <dbReference type="Proteomes" id="UP000236291"/>
    </source>
</evidence>
<comment type="caution">
    <text evidence="1">The sequence shown here is derived from an EMBL/GenBank/DDBJ whole genome shotgun (WGS) entry which is preliminary data.</text>
</comment>
<dbReference type="EMBL" id="ASHM01061815">
    <property type="protein sequence ID" value="PNX90101.1"/>
    <property type="molecule type" value="Genomic_DNA"/>
</dbReference>
<dbReference type="AlphaFoldDB" id="A0A2K3MH49"/>